<name>A0A9E7SDY1_9EURY</name>
<dbReference type="RefSeq" id="WP_251949833.1">
    <property type="nucleotide sequence ID" value="NZ_CP080572.1"/>
</dbReference>
<dbReference type="NCBIfam" id="NF041551">
    <property type="entry name" value="YlcI_YnfO_N"/>
    <property type="match status" value="1"/>
</dbReference>
<reference evidence="2 3" key="1">
    <citation type="submission" date="2021-08" db="EMBL/GenBank/DDBJ databases">
        <title>Thermococcus onnuriiensis IOH2.</title>
        <authorList>
            <person name="Park Y.-J."/>
        </authorList>
    </citation>
    <scope>NUCLEOTIDE SEQUENCE [LARGE SCALE GENOMIC DNA]</scope>
    <source>
        <strain evidence="2 3">IOH2</strain>
    </source>
</reference>
<dbReference type="EMBL" id="CP080572">
    <property type="protein sequence ID" value="USH00463.1"/>
    <property type="molecule type" value="Genomic_DNA"/>
</dbReference>
<dbReference type="Proteomes" id="UP001056425">
    <property type="component" value="Chromosome"/>
</dbReference>
<evidence type="ECO:0000259" key="1">
    <source>
        <dbReference type="Pfam" id="PF01402"/>
    </source>
</evidence>
<dbReference type="KEGG" id="thei:K1720_03095"/>
<dbReference type="GO" id="GO:0006355">
    <property type="term" value="P:regulation of DNA-templated transcription"/>
    <property type="evidence" value="ECO:0007669"/>
    <property type="project" value="InterPro"/>
</dbReference>
<dbReference type="SUPFAM" id="SSF47598">
    <property type="entry name" value="Ribbon-helix-helix"/>
    <property type="match status" value="1"/>
</dbReference>
<sequence length="99" mass="11950">MINVKTVHDVRLTVRLPEALVKSIDQLVEEGEFSNRSEFMRYAIREALVRIALTRKITRKEAKKIWEEHKKESKEVSEEEIEQVLREVDKEWKEWSRKL</sequence>
<organism evidence="2 3">
    <name type="scientific">Thermococcus argininiproducens</name>
    <dbReference type="NCBI Taxonomy" id="2866384"/>
    <lineage>
        <taxon>Archaea</taxon>
        <taxon>Methanobacteriati</taxon>
        <taxon>Methanobacteriota</taxon>
        <taxon>Thermococci</taxon>
        <taxon>Thermococcales</taxon>
        <taxon>Thermococcaceae</taxon>
        <taxon>Thermococcus</taxon>
    </lineage>
</organism>
<dbReference type="PANTHER" id="PTHR36215">
    <property type="entry name" value="BLL4998 PROTEIN"/>
    <property type="match status" value="1"/>
</dbReference>
<dbReference type="InterPro" id="IPR002145">
    <property type="entry name" value="CopG"/>
</dbReference>
<feature type="domain" description="Ribbon-helix-helix protein CopG" evidence="1">
    <location>
        <begin position="10"/>
        <end position="50"/>
    </location>
</feature>
<protein>
    <submittedName>
        <fullName evidence="2">Ribbon-helix-helix domain-containing protein</fullName>
    </submittedName>
</protein>
<dbReference type="AlphaFoldDB" id="A0A9E7SDY1"/>
<dbReference type="InterPro" id="IPR013321">
    <property type="entry name" value="Arc_rbn_hlx_hlx"/>
</dbReference>
<dbReference type="InterPro" id="IPR010985">
    <property type="entry name" value="Ribbon_hlx_hlx"/>
</dbReference>
<dbReference type="CDD" id="cd22231">
    <property type="entry name" value="RHH_NikR_HicB-like"/>
    <property type="match status" value="1"/>
</dbReference>
<gene>
    <name evidence="2" type="ORF">K1720_03095</name>
</gene>
<evidence type="ECO:0000313" key="2">
    <source>
        <dbReference type="EMBL" id="USH00463.1"/>
    </source>
</evidence>
<dbReference type="Pfam" id="PF01402">
    <property type="entry name" value="RHH_1"/>
    <property type="match status" value="1"/>
</dbReference>
<dbReference type="Gene3D" id="1.10.1220.10">
    <property type="entry name" value="Met repressor-like"/>
    <property type="match status" value="1"/>
</dbReference>
<dbReference type="GeneID" id="72777298"/>
<keyword evidence="3" id="KW-1185">Reference proteome</keyword>
<evidence type="ECO:0000313" key="3">
    <source>
        <dbReference type="Proteomes" id="UP001056425"/>
    </source>
</evidence>
<proteinExistence type="predicted"/>
<dbReference type="PANTHER" id="PTHR36215:SF1">
    <property type="entry name" value="BLL4998 PROTEIN"/>
    <property type="match status" value="1"/>
</dbReference>
<accession>A0A9E7SDY1</accession>